<name>A0A9P0P3D3_ACAOB</name>
<keyword evidence="4" id="KW-1185">Reference proteome</keyword>
<evidence type="ECO:0000313" key="4">
    <source>
        <dbReference type="Proteomes" id="UP001152888"/>
    </source>
</evidence>
<organism evidence="3 4">
    <name type="scientific">Acanthoscelides obtectus</name>
    <name type="common">Bean weevil</name>
    <name type="synonym">Bruchus obtectus</name>
    <dbReference type="NCBI Taxonomy" id="200917"/>
    <lineage>
        <taxon>Eukaryota</taxon>
        <taxon>Metazoa</taxon>
        <taxon>Ecdysozoa</taxon>
        <taxon>Arthropoda</taxon>
        <taxon>Hexapoda</taxon>
        <taxon>Insecta</taxon>
        <taxon>Pterygota</taxon>
        <taxon>Neoptera</taxon>
        <taxon>Endopterygota</taxon>
        <taxon>Coleoptera</taxon>
        <taxon>Polyphaga</taxon>
        <taxon>Cucujiformia</taxon>
        <taxon>Chrysomeloidea</taxon>
        <taxon>Chrysomelidae</taxon>
        <taxon>Bruchinae</taxon>
        <taxon>Bruchini</taxon>
        <taxon>Acanthoscelides</taxon>
    </lineage>
</organism>
<protein>
    <recommendedName>
        <fullName evidence="2">C3H1-type domain-containing protein</fullName>
    </recommendedName>
</protein>
<evidence type="ECO:0000256" key="1">
    <source>
        <dbReference type="PROSITE-ProRule" id="PRU00723"/>
    </source>
</evidence>
<evidence type="ECO:0000259" key="2">
    <source>
        <dbReference type="PROSITE" id="PS50103"/>
    </source>
</evidence>
<reference evidence="3" key="1">
    <citation type="submission" date="2022-03" db="EMBL/GenBank/DDBJ databases">
        <authorList>
            <person name="Sayadi A."/>
        </authorList>
    </citation>
    <scope>NUCLEOTIDE SEQUENCE</scope>
</reference>
<proteinExistence type="predicted"/>
<dbReference type="Proteomes" id="UP001152888">
    <property type="component" value="Unassembled WGS sequence"/>
</dbReference>
<feature type="domain" description="C3H1-type" evidence="2">
    <location>
        <begin position="25"/>
        <end position="45"/>
    </location>
</feature>
<dbReference type="GO" id="GO:0008270">
    <property type="term" value="F:zinc ion binding"/>
    <property type="evidence" value="ECO:0007669"/>
    <property type="project" value="UniProtKB-KW"/>
</dbReference>
<evidence type="ECO:0000313" key="3">
    <source>
        <dbReference type="EMBL" id="CAH1968399.1"/>
    </source>
</evidence>
<dbReference type="EMBL" id="CAKOFQ010006752">
    <property type="protein sequence ID" value="CAH1968399.1"/>
    <property type="molecule type" value="Genomic_DNA"/>
</dbReference>
<gene>
    <name evidence="3" type="ORF">ACAOBT_LOCUS7827</name>
</gene>
<accession>A0A9P0P3D3</accession>
<keyword evidence="1" id="KW-0863">Zinc-finger</keyword>
<dbReference type="OrthoDB" id="2155246at2759"/>
<dbReference type="InterPro" id="IPR000571">
    <property type="entry name" value="Znf_CCCH"/>
</dbReference>
<dbReference type="PROSITE" id="PS50103">
    <property type="entry name" value="ZF_C3H1"/>
    <property type="match status" value="1"/>
</dbReference>
<dbReference type="AlphaFoldDB" id="A0A9P0P3D3"/>
<sequence>MLEVVFRYQVFDFWCVVHSPRRLLPGKGVDCYFFKNSYCKKGQSC</sequence>
<keyword evidence="1" id="KW-0479">Metal-binding</keyword>
<keyword evidence="1" id="KW-0862">Zinc</keyword>
<feature type="zinc finger region" description="C3H1-type" evidence="1">
    <location>
        <begin position="25"/>
        <end position="45"/>
    </location>
</feature>
<comment type="caution">
    <text evidence="3">The sequence shown here is derived from an EMBL/GenBank/DDBJ whole genome shotgun (WGS) entry which is preliminary data.</text>
</comment>